<dbReference type="GO" id="GO:0003700">
    <property type="term" value="F:DNA-binding transcription factor activity"/>
    <property type="evidence" value="ECO:0007669"/>
    <property type="project" value="TreeGrafter"/>
</dbReference>
<dbReference type="RefSeq" id="WP_106390374.1">
    <property type="nucleotide sequence ID" value="NZ_PVNK01000047.1"/>
</dbReference>
<dbReference type="SMART" id="SM00530">
    <property type="entry name" value="HTH_XRE"/>
    <property type="match status" value="1"/>
</dbReference>
<organism evidence="3 4">
    <name type="scientific">Enhygromyxa salina</name>
    <dbReference type="NCBI Taxonomy" id="215803"/>
    <lineage>
        <taxon>Bacteria</taxon>
        <taxon>Pseudomonadati</taxon>
        <taxon>Myxococcota</taxon>
        <taxon>Polyangia</taxon>
        <taxon>Nannocystales</taxon>
        <taxon>Nannocystaceae</taxon>
        <taxon>Enhygromyxa</taxon>
    </lineage>
</organism>
<dbReference type="InterPro" id="IPR010982">
    <property type="entry name" value="Lambda_DNA-bd_dom_sf"/>
</dbReference>
<dbReference type="InterPro" id="IPR001387">
    <property type="entry name" value="Cro/C1-type_HTH"/>
</dbReference>
<keyword evidence="4" id="KW-1185">Reference proteome</keyword>
<feature type="domain" description="HTH cro/C1-type" evidence="2">
    <location>
        <begin position="17"/>
        <end position="71"/>
    </location>
</feature>
<dbReference type="OrthoDB" id="5511017at2"/>
<dbReference type="PROSITE" id="PS50943">
    <property type="entry name" value="HTH_CROC1"/>
    <property type="match status" value="1"/>
</dbReference>
<evidence type="ECO:0000256" key="1">
    <source>
        <dbReference type="ARBA" id="ARBA00023125"/>
    </source>
</evidence>
<reference evidence="3 4" key="1">
    <citation type="submission" date="2018-03" db="EMBL/GenBank/DDBJ databases">
        <title>Draft Genome Sequences of the Obligatory Marine Myxobacteria Enhygromyxa salina SWB005.</title>
        <authorList>
            <person name="Poehlein A."/>
            <person name="Moghaddam J.A."/>
            <person name="Harms H."/>
            <person name="Alanjari M."/>
            <person name="Koenig G.M."/>
            <person name="Daniel R."/>
            <person name="Schaeberle T.F."/>
        </authorList>
    </citation>
    <scope>NUCLEOTIDE SEQUENCE [LARGE SCALE GENOMIC DNA]</scope>
    <source>
        <strain evidence="3 4">SWB005</strain>
    </source>
</reference>
<dbReference type="CDD" id="cd00093">
    <property type="entry name" value="HTH_XRE"/>
    <property type="match status" value="1"/>
</dbReference>
<evidence type="ECO:0000259" key="2">
    <source>
        <dbReference type="PROSITE" id="PS50943"/>
    </source>
</evidence>
<dbReference type="Gene3D" id="1.10.260.40">
    <property type="entry name" value="lambda repressor-like DNA-binding domains"/>
    <property type="match status" value="1"/>
</dbReference>
<dbReference type="SUPFAM" id="SSF47413">
    <property type="entry name" value="lambda repressor-like DNA-binding domains"/>
    <property type="match status" value="1"/>
</dbReference>
<accession>A0A2S9YGP9</accession>
<dbReference type="GO" id="GO:0005829">
    <property type="term" value="C:cytosol"/>
    <property type="evidence" value="ECO:0007669"/>
    <property type="project" value="TreeGrafter"/>
</dbReference>
<dbReference type="Pfam" id="PF13560">
    <property type="entry name" value="HTH_31"/>
    <property type="match status" value="1"/>
</dbReference>
<evidence type="ECO:0000313" key="4">
    <source>
        <dbReference type="Proteomes" id="UP000237968"/>
    </source>
</evidence>
<dbReference type="PANTHER" id="PTHR46797:SF1">
    <property type="entry name" value="METHYLPHOSPHONATE SYNTHASE"/>
    <property type="match status" value="1"/>
</dbReference>
<dbReference type="AlphaFoldDB" id="A0A2S9YGP9"/>
<name>A0A2S9YGP9_9BACT</name>
<dbReference type="Proteomes" id="UP000237968">
    <property type="component" value="Unassembled WGS sequence"/>
</dbReference>
<sequence length="129" mass="14704">MTEEKNNHNAVAFGRYLRSLRKRRGLSYEILAKRSGLAEDTIRGLERGDCKPDFATLRKLAGGLNMKMSALFTEFELGERERLRELTELLAGRSSRELQFAVKLLRFAFAELEAAREDDEDDEDDTTGS</sequence>
<proteinExistence type="predicted"/>
<dbReference type="EMBL" id="PVNK01000047">
    <property type="protein sequence ID" value="PRQ04293.1"/>
    <property type="molecule type" value="Genomic_DNA"/>
</dbReference>
<protein>
    <submittedName>
        <fullName evidence="3">Anaerobic benzoate catabolism transcriptional regulator</fullName>
    </submittedName>
</protein>
<evidence type="ECO:0000313" key="3">
    <source>
        <dbReference type="EMBL" id="PRQ04293.1"/>
    </source>
</evidence>
<comment type="caution">
    <text evidence="3">The sequence shown here is derived from an EMBL/GenBank/DDBJ whole genome shotgun (WGS) entry which is preliminary data.</text>
</comment>
<dbReference type="PANTHER" id="PTHR46797">
    <property type="entry name" value="HTH-TYPE TRANSCRIPTIONAL REGULATOR"/>
    <property type="match status" value="1"/>
</dbReference>
<dbReference type="GO" id="GO:0003677">
    <property type="term" value="F:DNA binding"/>
    <property type="evidence" value="ECO:0007669"/>
    <property type="project" value="UniProtKB-KW"/>
</dbReference>
<dbReference type="InterPro" id="IPR050807">
    <property type="entry name" value="TransReg_Diox_bact_type"/>
</dbReference>
<keyword evidence="1" id="KW-0238">DNA-binding</keyword>
<gene>
    <name evidence="3" type="ORF">ENSA5_09420</name>
</gene>